<feature type="transmembrane region" description="Helical" evidence="2">
    <location>
        <begin position="814"/>
        <end position="834"/>
    </location>
</feature>
<dbReference type="PANTHER" id="PTHR38434">
    <property type="entry name" value="BLL2549 PROTEIN"/>
    <property type="match status" value="1"/>
</dbReference>
<feature type="transmembrane region" description="Helical" evidence="2">
    <location>
        <begin position="742"/>
        <end position="763"/>
    </location>
</feature>
<feature type="transmembrane region" description="Helical" evidence="2">
    <location>
        <begin position="386"/>
        <end position="406"/>
    </location>
</feature>
<gene>
    <name evidence="3" type="ORF">HBF32_03280</name>
</gene>
<feature type="transmembrane region" description="Helical" evidence="2">
    <location>
        <begin position="441"/>
        <end position="456"/>
    </location>
</feature>
<feature type="transmembrane region" description="Helical" evidence="2">
    <location>
        <begin position="646"/>
        <end position="667"/>
    </location>
</feature>
<dbReference type="Proteomes" id="UP000518878">
    <property type="component" value="Unassembled WGS sequence"/>
</dbReference>
<feature type="transmembrane region" description="Helical" evidence="2">
    <location>
        <begin position="496"/>
        <end position="515"/>
    </location>
</feature>
<feature type="transmembrane region" description="Helical" evidence="2">
    <location>
        <begin position="841"/>
        <end position="859"/>
    </location>
</feature>
<name>A0A7X5QSA7_9GAMM</name>
<feature type="region of interest" description="Disordered" evidence="1">
    <location>
        <begin position="54"/>
        <end position="126"/>
    </location>
</feature>
<keyword evidence="2" id="KW-0472">Membrane</keyword>
<reference evidence="3 4" key="1">
    <citation type="journal article" date="2006" name="Int. J. Syst. Evol. Microbiol.">
        <title>Dyella yeojuensis sp. nov., isolated from greenhouse soil in Korea.</title>
        <authorList>
            <person name="Kim B.Y."/>
            <person name="Weon H.Y."/>
            <person name="Lee K.H."/>
            <person name="Seok S.J."/>
            <person name="Kwon S.W."/>
            <person name="Go S.J."/>
            <person name="Stackebrandt E."/>
        </authorList>
    </citation>
    <scope>NUCLEOTIDE SEQUENCE [LARGE SCALE GENOMIC DNA]</scope>
    <source>
        <strain evidence="3 4">DSM 17673</strain>
    </source>
</reference>
<dbReference type="AlphaFoldDB" id="A0A7X5QSA7"/>
<feature type="transmembrane region" description="Helical" evidence="2">
    <location>
        <begin position="587"/>
        <end position="608"/>
    </location>
</feature>
<feature type="transmembrane region" description="Helical" evidence="2">
    <location>
        <begin position="278"/>
        <end position="296"/>
    </location>
</feature>
<feature type="compositionally biased region" description="Pro residues" evidence="1">
    <location>
        <begin position="111"/>
        <end position="122"/>
    </location>
</feature>
<keyword evidence="2" id="KW-0812">Transmembrane</keyword>
<feature type="transmembrane region" description="Helical" evidence="2">
    <location>
        <begin position="200"/>
        <end position="221"/>
    </location>
</feature>
<feature type="transmembrane region" description="Helical" evidence="2">
    <location>
        <begin position="227"/>
        <end position="246"/>
    </location>
</feature>
<sequence length="906" mass="95278">MYLVWAIVGAVIGAFVGEGVAGAVAGFAIGFLWGRTSQLRKDLDDARRLIEHLRPGTETAAPPVPSAHQVPTPTAPAAQGMPLPPPTSPSPSVPPSLLRRQEPSASVAPGAVPPGVPPPTPTGPTLADRLGTAIKHWFTEGNVPVKVGMLVLFAGIAAFLKYASDTGLLRVPMSVRLSLVALAAIAGAAFGWFQRDRRRAFALSLQGGAIGVLVMTVFAAYRLYGLLPAGWTFALLIVFVAALGVLAVLQDALALAVLGLVAGFAAPIIASTDAGNHVALFSYYAVLNLGILGIAWKRAWRVLNVLGFVATFGVGTAWGVLRYNPALFASTEPFLVLHFLLYLAVPWLHVLRSPKRNRAILDGCLMFGNPIASLLLQGALLDWHPMPLAVSALVAAAIYVAIAFAIRRRDDMALLRETWAVLAVAFATIAVPLALSASVTASVFALEGAGLVWLGFRQGRRLPRWAGVFLQVVAGVAWTIASLFHRHAADTPLLNASFIGSLLLVVGAGVGAWQFDRHGMSRGASSLARIGLLVWAVLWWLIGFVNEIDAFVIDPAPEAACWLALLSVTGLLLALACPFARKLDLGVVLAFALPLFLFASLVVVLSAANAGIQWLSGWPLAGVVAMAIAGWFALRGVAAHRVAAVAAATVWWVRWLAVITVAVAIALDRAPQLGEGWQLFARAVPTLLLAALTLWGARWLALPLTAHRRDIRHAVGACVALAMLVAGAVALGTAGAPSPLPFVPVLNPVDLLLVAVLLFVARALSDEAMPREVRVARPAVLAALFFVLATSMTLRGVHHLGGVPWDGAMAGSSLAELSLTVVWSAIGVVAWVLGSKRGQRMLWLAGAITMALVLLKLLLVDRAHLGNLFGIASFIAYGLLCTVIGYLAPAPPRQIAAESSESSHAS</sequence>
<dbReference type="RefSeq" id="WP_166698196.1">
    <property type="nucleotide sequence ID" value="NZ_JAAQTL010000001.1"/>
</dbReference>
<proteinExistence type="predicted"/>
<feature type="compositionally biased region" description="Pro residues" evidence="1">
    <location>
        <begin position="82"/>
        <end position="94"/>
    </location>
</feature>
<evidence type="ECO:0000256" key="2">
    <source>
        <dbReference type="SAM" id="Phobius"/>
    </source>
</evidence>
<organism evidence="3 4">
    <name type="scientific">Luteibacter yeojuensis</name>
    <dbReference type="NCBI Taxonomy" id="345309"/>
    <lineage>
        <taxon>Bacteria</taxon>
        <taxon>Pseudomonadati</taxon>
        <taxon>Pseudomonadota</taxon>
        <taxon>Gammaproteobacteria</taxon>
        <taxon>Lysobacterales</taxon>
        <taxon>Rhodanobacteraceae</taxon>
        <taxon>Luteibacter</taxon>
    </lineage>
</organism>
<feature type="compositionally biased region" description="Low complexity" evidence="1">
    <location>
        <begin position="95"/>
        <end position="110"/>
    </location>
</feature>
<evidence type="ECO:0000256" key="1">
    <source>
        <dbReference type="SAM" id="MobiDB-lite"/>
    </source>
</evidence>
<dbReference type="InterPro" id="IPR019286">
    <property type="entry name" value="DUF2339_TM"/>
</dbReference>
<feature type="transmembrane region" description="Helical" evidence="2">
    <location>
        <begin position="527"/>
        <end position="542"/>
    </location>
</feature>
<keyword evidence="4" id="KW-1185">Reference proteome</keyword>
<protein>
    <submittedName>
        <fullName evidence="3">DUF2339 domain-containing protein</fullName>
    </submittedName>
</protein>
<dbReference type="InterPro" id="IPR014600">
    <property type="entry name" value="UCP035905_mem"/>
</dbReference>
<feature type="transmembrane region" description="Helical" evidence="2">
    <location>
        <begin position="143"/>
        <end position="163"/>
    </location>
</feature>
<feature type="transmembrane region" description="Helical" evidence="2">
    <location>
        <begin position="679"/>
        <end position="702"/>
    </location>
</feature>
<accession>A0A7X5QSA7</accession>
<dbReference type="PIRSF" id="PIRSF035905">
    <property type="entry name" value="UCP035905_mp"/>
    <property type="match status" value="1"/>
</dbReference>
<feature type="transmembrane region" description="Helical" evidence="2">
    <location>
        <begin position="614"/>
        <end position="634"/>
    </location>
</feature>
<feature type="transmembrane region" description="Helical" evidence="2">
    <location>
        <begin position="327"/>
        <end position="348"/>
    </location>
</feature>
<dbReference type="PANTHER" id="PTHR38434:SF1">
    <property type="entry name" value="BLL2549 PROTEIN"/>
    <property type="match status" value="1"/>
</dbReference>
<feature type="transmembrane region" description="Helical" evidence="2">
    <location>
        <begin position="6"/>
        <end position="33"/>
    </location>
</feature>
<feature type="transmembrane region" description="Helical" evidence="2">
    <location>
        <begin position="775"/>
        <end position="794"/>
    </location>
</feature>
<feature type="transmembrane region" description="Helical" evidence="2">
    <location>
        <begin position="360"/>
        <end position="380"/>
    </location>
</feature>
<feature type="transmembrane region" description="Helical" evidence="2">
    <location>
        <begin position="465"/>
        <end position="484"/>
    </location>
</feature>
<dbReference type="EMBL" id="JAAQTL010000001">
    <property type="protein sequence ID" value="NID14485.1"/>
    <property type="molecule type" value="Genomic_DNA"/>
</dbReference>
<evidence type="ECO:0000313" key="4">
    <source>
        <dbReference type="Proteomes" id="UP000518878"/>
    </source>
</evidence>
<feature type="transmembrane region" description="Helical" evidence="2">
    <location>
        <begin position="175"/>
        <end position="193"/>
    </location>
</feature>
<feature type="transmembrane region" description="Helical" evidence="2">
    <location>
        <begin position="253"/>
        <end position="272"/>
    </location>
</feature>
<dbReference type="Pfam" id="PF10101">
    <property type="entry name" value="DUF2339"/>
    <property type="match status" value="1"/>
</dbReference>
<feature type="transmembrane region" description="Helical" evidence="2">
    <location>
        <begin position="418"/>
        <end position="435"/>
    </location>
</feature>
<keyword evidence="2" id="KW-1133">Transmembrane helix</keyword>
<comment type="caution">
    <text evidence="3">The sequence shown here is derived from an EMBL/GenBank/DDBJ whole genome shotgun (WGS) entry which is preliminary data.</text>
</comment>
<feature type="transmembrane region" description="Helical" evidence="2">
    <location>
        <begin position="303"/>
        <end position="321"/>
    </location>
</feature>
<feature type="transmembrane region" description="Helical" evidence="2">
    <location>
        <begin position="865"/>
        <end position="888"/>
    </location>
</feature>
<feature type="transmembrane region" description="Helical" evidence="2">
    <location>
        <begin position="562"/>
        <end position="580"/>
    </location>
</feature>
<evidence type="ECO:0000313" key="3">
    <source>
        <dbReference type="EMBL" id="NID14485.1"/>
    </source>
</evidence>
<feature type="transmembrane region" description="Helical" evidence="2">
    <location>
        <begin position="714"/>
        <end position="736"/>
    </location>
</feature>